<proteinExistence type="predicted"/>
<reference evidence="1 2" key="1">
    <citation type="submission" date="2015-05" db="EMBL/GenBank/DDBJ databases">
        <title>Evolution of Trichinella species and genotypes.</title>
        <authorList>
            <person name="Korhonen P.K."/>
            <person name="Edoardo P."/>
            <person name="Giuseppe L.R."/>
            <person name="Gasser R.B."/>
        </authorList>
    </citation>
    <scope>NUCLEOTIDE SEQUENCE [LARGE SCALE GENOMIC DNA]</scope>
    <source>
        <strain evidence="1">ISS10</strain>
    </source>
</reference>
<comment type="caution">
    <text evidence="1">The sequence shown here is derived from an EMBL/GenBank/DDBJ whole genome shotgun (WGS) entry which is preliminary data.</text>
</comment>
<gene>
    <name evidence="1" type="ORF">T02_3165</name>
</gene>
<organism evidence="1 2">
    <name type="scientific">Trichinella nativa</name>
    <dbReference type="NCBI Taxonomy" id="6335"/>
    <lineage>
        <taxon>Eukaryota</taxon>
        <taxon>Metazoa</taxon>
        <taxon>Ecdysozoa</taxon>
        <taxon>Nematoda</taxon>
        <taxon>Enoplea</taxon>
        <taxon>Dorylaimia</taxon>
        <taxon>Trichinellida</taxon>
        <taxon>Trichinellidae</taxon>
        <taxon>Trichinella</taxon>
    </lineage>
</organism>
<accession>A0A0V1LMW0</accession>
<dbReference type="AlphaFoldDB" id="A0A0V1LMW0"/>
<dbReference type="Proteomes" id="UP000054721">
    <property type="component" value="Unassembled WGS sequence"/>
</dbReference>
<evidence type="ECO:0000313" key="2">
    <source>
        <dbReference type="Proteomes" id="UP000054721"/>
    </source>
</evidence>
<protein>
    <submittedName>
        <fullName evidence="1">Uncharacterized protein</fullName>
    </submittedName>
</protein>
<evidence type="ECO:0000313" key="1">
    <source>
        <dbReference type="EMBL" id="KRZ60546.1"/>
    </source>
</evidence>
<sequence length="213" mass="23834">MVVWLSFNFDSALLRFGSEFIFGFFDRSSSKTIFKKGNDLKNCHQLLLVAKLHWKLGNKSMQRRACTCSVLEKVICTLATLYTNTLCKICIENNSTLNPFFPVVEQLSMWCRNSSSSSSGGGGGDSSSNSSTLSSGIFNFKRYKTFVGELLPKSSMQSMNIIILEHKWDTGFDSYLNGGIRSYSSSMKSGMMHFSSEICLKVINAILRGTRIR</sequence>
<keyword evidence="2" id="KW-1185">Reference proteome</keyword>
<name>A0A0V1LMW0_9BILA</name>
<dbReference type="EMBL" id="JYDW01000028">
    <property type="protein sequence ID" value="KRZ60546.1"/>
    <property type="molecule type" value="Genomic_DNA"/>
</dbReference>